<dbReference type="GO" id="GO:0009507">
    <property type="term" value="C:chloroplast"/>
    <property type="evidence" value="ECO:0007669"/>
    <property type="project" value="TreeGrafter"/>
</dbReference>
<dbReference type="SUPFAM" id="SSF54534">
    <property type="entry name" value="FKBP-like"/>
    <property type="match status" value="1"/>
</dbReference>
<dbReference type="GO" id="GO:0009579">
    <property type="term" value="C:thylakoid"/>
    <property type="evidence" value="ECO:0007669"/>
    <property type="project" value="TreeGrafter"/>
</dbReference>
<keyword evidence="1" id="KW-0697">Rotamase</keyword>
<feature type="compositionally biased region" description="Basic and acidic residues" evidence="2">
    <location>
        <begin position="44"/>
        <end position="58"/>
    </location>
</feature>
<keyword evidence="5" id="KW-1185">Reference proteome</keyword>
<dbReference type="InParanoid" id="C1DZN4"/>
<dbReference type="EC" id="5.2.1.8" evidence="1"/>
<accession>C1DZN4</accession>
<dbReference type="InterPro" id="IPR001179">
    <property type="entry name" value="PPIase_FKBP_dom"/>
</dbReference>
<dbReference type="OrthoDB" id="77911at2759"/>
<dbReference type="EMBL" id="CP001323">
    <property type="protein sequence ID" value="ACO61150.1"/>
    <property type="molecule type" value="Genomic_DNA"/>
</dbReference>
<dbReference type="PANTHER" id="PTHR47717:SF1">
    <property type="entry name" value="PEPTIDYL-PROLYL CIS-TRANS ISOMERASE FKBP19, CHLOROPLASTIC"/>
    <property type="match status" value="1"/>
</dbReference>
<comment type="catalytic activity">
    <reaction evidence="1">
        <text>[protein]-peptidylproline (omega=180) = [protein]-peptidylproline (omega=0)</text>
        <dbReference type="Rhea" id="RHEA:16237"/>
        <dbReference type="Rhea" id="RHEA-COMP:10747"/>
        <dbReference type="Rhea" id="RHEA-COMP:10748"/>
        <dbReference type="ChEBI" id="CHEBI:83833"/>
        <dbReference type="ChEBI" id="CHEBI:83834"/>
        <dbReference type="EC" id="5.2.1.8"/>
    </reaction>
</comment>
<dbReference type="OMA" id="TAGYQAK"/>
<dbReference type="InterPro" id="IPR044208">
    <property type="entry name" value="FKBP19-like"/>
</dbReference>
<dbReference type="PANTHER" id="PTHR47717">
    <property type="entry name" value="PEPTIDYL-PROLYL CIS-TRANS ISOMERASE FKBP19, CHLOROPLASTIC"/>
    <property type="match status" value="1"/>
</dbReference>
<proteinExistence type="predicted"/>
<feature type="region of interest" description="Disordered" evidence="2">
    <location>
        <begin position="91"/>
        <end position="114"/>
    </location>
</feature>
<dbReference type="AlphaFoldDB" id="C1DZN4"/>
<sequence length="251" mass="26794">MNAAALTASRVSGTSAIRAPPRRRAAAVRAPTIVVSAGRRARRDAHESGLESGRREEPASLPSRRAVALAPVAAALLAPLVAADPARADTECTECSNSNSSLAPGDKPFVQSPSGARFADLREGTGATPQPGQTVVVEWVGYTSGYQAKKIESTRETDAPYAFKLGAGEAIPAFEEAVSQMRVGGIRRIEIPGELEEKLAYSRDPSQRYAVGPVPQTLGGRRALDFVLDNRTLKDFNRTLLFDIRLSAIRK</sequence>
<feature type="region of interest" description="Disordered" evidence="2">
    <location>
        <begin position="37"/>
        <end position="62"/>
    </location>
</feature>
<dbReference type="GeneID" id="8240617"/>
<keyword evidence="1" id="KW-0413">Isomerase</keyword>
<dbReference type="PROSITE" id="PS50059">
    <property type="entry name" value="FKBP_PPIASE"/>
    <property type="match status" value="1"/>
</dbReference>
<organism evidence="4 5">
    <name type="scientific">Micromonas commoda (strain RCC299 / NOUM17 / CCMP2709)</name>
    <name type="common">Picoplanktonic green alga</name>
    <dbReference type="NCBI Taxonomy" id="296587"/>
    <lineage>
        <taxon>Eukaryota</taxon>
        <taxon>Viridiplantae</taxon>
        <taxon>Chlorophyta</taxon>
        <taxon>Mamiellophyceae</taxon>
        <taxon>Mamiellales</taxon>
        <taxon>Mamiellaceae</taxon>
        <taxon>Micromonas</taxon>
    </lineage>
</organism>
<feature type="domain" description="PPIase FKBP-type" evidence="3">
    <location>
        <begin position="132"/>
        <end position="195"/>
    </location>
</feature>
<evidence type="ECO:0000313" key="5">
    <source>
        <dbReference type="Proteomes" id="UP000002009"/>
    </source>
</evidence>
<dbReference type="KEGG" id="mis:MICPUN_107825"/>
<evidence type="ECO:0000313" key="4">
    <source>
        <dbReference type="EMBL" id="ACO61150.1"/>
    </source>
</evidence>
<gene>
    <name evidence="4" type="ORF">MICPUN_107825</name>
</gene>
<dbReference type="Pfam" id="PF00254">
    <property type="entry name" value="FKBP_C"/>
    <property type="match status" value="1"/>
</dbReference>
<evidence type="ECO:0000256" key="1">
    <source>
        <dbReference type="PROSITE-ProRule" id="PRU00277"/>
    </source>
</evidence>
<evidence type="ECO:0000256" key="2">
    <source>
        <dbReference type="SAM" id="MobiDB-lite"/>
    </source>
</evidence>
<name>C1DZN4_MICCC</name>
<dbReference type="GO" id="GO:0003755">
    <property type="term" value="F:peptidyl-prolyl cis-trans isomerase activity"/>
    <property type="evidence" value="ECO:0007669"/>
    <property type="project" value="UniProtKB-KW"/>
</dbReference>
<dbReference type="Gene3D" id="3.10.50.40">
    <property type="match status" value="1"/>
</dbReference>
<dbReference type="eggNOG" id="KOG0552">
    <property type="taxonomic scope" value="Eukaryota"/>
</dbReference>
<dbReference type="RefSeq" id="XP_002499892.1">
    <property type="nucleotide sequence ID" value="XM_002499846.1"/>
</dbReference>
<feature type="compositionally biased region" description="Polar residues" evidence="2">
    <location>
        <begin position="93"/>
        <end position="102"/>
    </location>
</feature>
<dbReference type="InterPro" id="IPR046357">
    <property type="entry name" value="PPIase_dom_sf"/>
</dbReference>
<dbReference type="Proteomes" id="UP000002009">
    <property type="component" value="Chromosome 2"/>
</dbReference>
<reference evidence="4 5" key="1">
    <citation type="journal article" date="2009" name="Science">
        <title>Green evolution and dynamic adaptations revealed by genomes of the marine picoeukaryotes Micromonas.</title>
        <authorList>
            <person name="Worden A.Z."/>
            <person name="Lee J.H."/>
            <person name="Mock T."/>
            <person name="Rouze P."/>
            <person name="Simmons M.P."/>
            <person name="Aerts A.L."/>
            <person name="Allen A.E."/>
            <person name="Cuvelier M.L."/>
            <person name="Derelle E."/>
            <person name="Everett M.V."/>
            <person name="Foulon E."/>
            <person name="Grimwood J."/>
            <person name="Gundlach H."/>
            <person name="Henrissat B."/>
            <person name="Napoli C."/>
            <person name="McDonald S.M."/>
            <person name="Parker M.S."/>
            <person name="Rombauts S."/>
            <person name="Salamov A."/>
            <person name="Von Dassow P."/>
            <person name="Badger J.H."/>
            <person name="Coutinho P.M."/>
            <person name="Demir E."/>
            <person name="Dubchak I."/>
            <person name="Gentemann C."/>
            <person name="Eikrem W."/>
            <person name="Gready J.E."/>
            <person name="John U."/>
            <person name="Lanier W."/>
            <person name="Lindquist E.A."/>
            <person name="Lucas S."/>
            <person name="Mayer K.F."/>
            <person name="Moreau H."/>
            <person name="Not F."/>
            <person name="Otillar R."/>
            <person name="Panaud O."/>
            <person name="Pangilinan J."/>
            <person name="Paulsen I."/>
            <person name="Piegu B."/>
            <person name="Poliakov A."/>
            <person name="Robbens S."/>
            <person name="Schmutz J."/>
            <person name="Toulza E."/>
            <person name="Wyss T."/>
            <person name="Zelensky A."/>
            <person name="Zhou K."/>
            <person name="Armbrust E.V."/>
            <person name="Bhattacharya D."/>
            <person name="Goodenough U.W."/>
            <person name="Van de Peer Y."/>
            <person name="Grigoriev I.V."/>
        </authorList>
    </citation>
    <scope>NUCLEOTIDE SEQUENCE [LARGE SCALE GENOMIC DNA]</scope>
    <source>
        <strain evidence="5">RCC299 / NOUM17</strain>
    </source>
</reference>
<feature type="region of interest" description="Disordered" evidence="2">
    <location>
        <begin position="1"/>
        <end position="24"/>
    </location>
</feature>
<dbReference type="STRING" id="296587.C1DZN4"/>
<evidence type="ECO:0000259" key="3">
    <source>
        <dbReference type="PROSITE" id="PS50059"/>
    </source>
</evidence>
<protein>
    <recommendedName>
        <fullName evidence="1">peptidylprolyl isomerase</fullName>
        <ecNumber evidence="1">5.2.1.8</ecNumber>
    </recommendedName>
</protein>